<gene>
    <name evidence="1" type="ORF">Nepgr_031231</name>
</gene>
<accession>A0AAD3TG57</accession>
<proteinExistence type="predicted"/>
<name>A0AAD3TG57_NEPGR</name>
<organism evidence="1 2">
    <name type="scientific">Nepenthes gracilis</name>
    <name type="common">Slender pitcher plant</name>
    <dbReference type="NCBI Taxonomy" id="150966"/>
    <lineage>
        <taxon>Eukaryota</taxon>
        <taxon>Viridiplantae</taxon>
        <taxon>Streptophyta</taxon>
        <taxon>Embryophyta</taxon>
        <taxon>Tracheophyta</taxon>
        <taxon>Spermatophyta</taxon>
        <taxon>Magnoliopsida</taxon>
        <taxon>eudicotyledons</taxon>
        <taxon>Gunneridae</taxon>
        <taxon>Pentapetalae</taxon>
        <taxon>Caryophyllales</taxon>
        <taxon>Nepenthaceae</taxon>
        <taxon>Nepenthes</taxon>
    </lineage>
</organism>
<dbReference type="EMBL" id="BSYO01000036">
    <property type="protein sequence ID" value="GMH29388.1"/>
    <property type="molecule type" value="Genomic_DNA"/>
</dbReference>
<protein>
    <submittedName>
        <fullName evidence="1">Uncharacterized protein</fullName>
    </submittedName>
</protein>
<dbReference type="AlphaFoldDB" id="A0AAD3TG57"/>
<reference evidence="1" key="1">
    <citation type="submission" date="2023-05" db="EMBL/GenBank/DDBJ databases">
        <title>Nepenthes gracilis genome sequencing.</title>
        <authorList>
            <person name="Fukushima K."/>
        </authorList>
    </citation>
    <scope>NUCLEOTIDE SEQUENCE</scope>
    <source>
        <strain evidence="1">SING2019-196</strain>
    </source>
</reference>
<keyword evidence="2" id="KW-1185">Reference proteome</keyword>
<comment type="caution">
    <text evidence="1">The sequence shown here is derived from an EMBL/GenBank/DDBJ whole genome shotgun (WGS) entry which is preliminary data.</text>
</comment>
<dbReference type="Proteomes" id="UP001279734">
    <property type="component" value="Unassembled WGS sequence"/>
</dbReference>
<evidence type="ECO:0000313" key="1">
    <source>
        <dbReference type="EMBL" id="GMH29388.1"/>
    </source>
</evidence>
<evidence type="ECO:0000313" key="2">
    <source>
        <dbReference type="Proteomes" id="UP001279734"/>
    </source>
</evidence>
<sequence>MEAEKQRLSNMEFPVVVAGEYVEIRQVVIFLSVPVSRSTQIIASFRPGERRHEFATALVFSKCHKNMPILTVRRLSLGSSSIIDSLHFEAVRNPCLPHRALSNSRFYLMTTIFPSTI</sequence>